<protein>
    <submittedName>
        <fullName evidence="2">Uncharacterized protein</fullName>
    </submittedName>
</protein>
<sequence>MAILSTFVSIKDGDLVPQEQLAGSYAFMAFIVVGLLVAIVGLIIKYFGVIRHHVIYSYDRLTLCIIRHLNRSRDYRHQLKACCHAFVASFCGIISYLGLSASFTRNENDAGNSYISRNRFYEFVGLFNFLAWFRQRYRVTTETATPPEDVNDNGGSLYVGLRLIFQDGGRFYDFQTLITLLSYVAQPYKWLR</sequence>
<organism evidence="2">
    <name type="scientific">Amphimedon queenslandica</name>
    <name type="common">Sponge</name>
    <dbReference type="NCBI Taxonomy" id="400682"/>
    <lineage>
        <taxon>Eukaryota</taxon>
        <taxon>Metazoa</taxon>
        <taxon>Porifera</taxon>
        <taxon>Demospongiae</taxon>
        <taxon>Heteroscleromorpha</taxon>
        <taxon>Haplosclerida</taxon>
        <taxon>Niphatidae</taxon>
        <taxon>Amphimedon</taxon>
    </lineage>
</organism>
<accession>A0A1X7SX97</accession>
<keyword evidence="1" id="KW-0812">Transmembrane</keyword>
<dbReference type="AlphaFoldDB" id="A0A1X7SX97"/>
<reference evidence="2" key="1">
    <citation type="submission" date="2017-05" db="UniProtKB">
        <authorList>
            <consortium name="EnsemblMetazoa"/>
        </authorList>
    </citation>
    <scope>IDENTIFICATION</scope>
</reference>
<feature type="transmembrane region" description="Helical" evidence="1">
    <location>
        <begin position="25"/>
        <end position="47"/>
    </location>
</feature>
<name>A0A1X7SX97_AMPQE</name>
<feature type="transmembrane region" description="Helical" evidence="1">
    <location>
        <begin position="81"/>
        <end position="99"/>
    </location>
</feature>
<proteinExistence type="predicted"/>
<keyword evidence="1" id="KW-1133">Transmembrane helix</keyword>
<keyword evidence="1" id="KW-0472">Membrane</keyword>
<evidence type="ECO:0000313" key="2">
    <source>
        <dbReference type="EnsemblMetazoa" id="Aqu2.1.06785_001"/>
    </source>
</evidence>
<evidence type="ECO:0000256" key="1">
    <source>
        <dbReference type="SAM" id="Phobius"/>
    </source>
</evidence>
<dbReference type="EnsemblMetazoa" id="Aqu2.1.06785_001">
    <property type="protein sequence ID" value="Aqu2.1.06785_001"/>
    <property type="gene ID" value="Aqu2.1.06785"/>
</dbReference>
<dbReference type="InParanoid" id="A0A1X7SX97"/>